<dbReference type="EMBL" id="CP022129">
    <property type="protein sequence ID" value="ASF46178.1"/>
    <property type="molecule type" value="Genomic_DNA"/>
</dbReference>
<name>A0A1Z4BY21_9GAMM</name>
<keyword evidence="3" id="KW-1185">Reference proteome</keyword>
<evidence type="ECO:0000313" key="2">
    <source>
        <dbReference type="EMBL" id="ASF46178.1"/>
    </source>
</evidence>
<evidence type="ECO:0000256" key="1">
    <source>
        <dbReference type="SAM" id="SignalP"/>
    </source>
</evidence>
<gene>
    <name evidence="2" type="ORF">CEK71_08835</name>
</gene>
<dbReference type="RefSeq" id="WP_088619052.1">
    <property type="nucleotide sequence ID" value="NZ_CP022129.1"/>
</dbReference>
<reference evidence="2 3" key="1">
    <citation type="submission" date="2017-06" db="EMBL/GenBank/DDBJ databases">
        <title>Genome Sequencing of the methanotroph Methylovulum psychrotolerants str. HV10-M2 isolated from a high-altitude environment.</title>
        <authorList>
            <person name="Mateos-Rivera A."/>
        </authorList>
    </citation>
    <scope>NUCLEOTIDE SEQUENCE [LARGE SCALE GENOMIC DNA]</scope>
    <source>
        <strain evidence="2 3">HV10_M2</strain>
    </source>
</reference>
<dbReference type="KEGG" id="mpsy:CEK71_08835"/>
<dbReference type="OrthoDB" id="5567886at2"/>
<protein>
    <submittedName>
        <fullName evidence="2">Uncharacterized protein</fullName>
    </submittedName>
</protein>
<organism evidence="2 3">
    <name type="scientific">Methylovulum psychrotolerans</name>
    <dbReference type="NCBI Taxonomy" id="1704499"/>
    <lineage>
        <taxon>Bacteria</taxon>
        <taxon>Pseudomonadati</taxon>
        <taxon>Pseudomonadota</taxon>
        <taxon>Gammaproteobacteria</taxon>
        <taxon>Methylococcales</taxon>
        <taxon>Methylococcaceae</taxon>
        <taxon>Methylovulum</taxon>
    </lineage>
</organism>
<keyword evidence="1" id="KW-0732">Signal</keyword>
<dbReference type="Proteomes" id="UP000197019">
    <property type="component" value="Chromosome"/>
</dbReference>
<proteinExistence type="predicted"/>
<feature type="chain" id="PRO_5012961319" evidence="1">
    <location>
        <begin position="26"/>
        <end position="145"/>
    </location>
</feature>
<dbReference type="AlphaFoldDB" id="A0A1Z4BY21"/>
<sequence length="145" mass="15286">MKKTTLLLAAVAAFTALGQAKMASAHDIAGSLGSAATAVDYYQVHCYDDGSGPTAHLYVAVINKSTNTPKVSVQAIRDNTATNTTDAVNGNATYSPGIYQPGTDGFFYLSVDKTGAGVANYSLQYHCQTSDQQHNGTDIFQLINQ</sequence>
<feature type="signal peptide" evidence="1">
    <location>
        <begin position="1"/>
        <end position="25"/>
    </location>
</feature>
<evidence type="ECO:0000313" key="3">
    <source>
        <dbReference type="Proteomes" id="UP000197019"/>
    </source>
</evidence>
<accession>A0A1Z4BY21</accession>